<dbReference type="Pfam" id="PF05721">
    <property type="entry name" value="PhyH"/>
    <property type="match status" value="1"/>
</dbReference>
<dbReference type="Gene3D" id="2.60.120.330">
    <property type="entry name" value="B-lactam Antibiotic, Isopenicillin N Synthase, Chain"/>
    <property type="match status" value="1"/>
</dbReference>
<feature type="region of interest" description="Disordered" evidence="1">
    <location>
        <begin position="425"/>
        <end position="448"/>
    </location>
</feature>
<comment type="caution">
    <text evidence="3">The sequence shown here is derived from an EMBL/GenBank/DDBJ whole genome shotgun (WGS) entry which is preliminary data.</text>
</comment>
<name>A0A9P1CU73_9DINO</name>
<dbReference type="InterPro" id="IPR050231">
    <property type="entry name" value="Iron_ascorbate_oxido_reductase"/>
</dbReference>
<protein>
    <submittedName>
        <fullName evidence="4">2-oxoglutarate-Fe(II) type oxidoreductase hxnY (Nicotinate catabolism cluster protein hxnY)</fullName>
    </submittedName>
</protein>
<evidence type="ECO:0000256" key="1">
    <source>
        <dbReference type="SAM" id="MobiDB-lite"/>
    </source>
</evidence>
<organism evidence="3">
    <name type="scientific">Cladocopium goreaui</name>
    <dbReference type="NCBI Taxonomy" id="2562237"/>
    <lineage>
        <taxon>Eukaryota</taxon>
        <taxon>Sar</taxon>
        <taxon>Alveolata</taxon>
        <taxon>Dinophyceae</taxon>
        <taxon>Suessiales</taxon>
        <taxon>Symbiodiniaceae</taxon>
        <taxon>Cladocopium</taxon>
    </lineage>
</organism>
<sequence length="666" mass="73169">MASRWGKTIPRFSVANATPGKVMEALRVQGCAIIERLIPEPRVTQISAELEPHVASRLLPADGADVMLREHADFMGNRTKRMLGVLAKSPTMSEMAAHPLVLGVADALLAPYCERIQLHIGMFRRLCPGEGMQPLHQDRHSVPAMELKPARGEPGYFPGAQWGVAALWALSDCTAQNGATRLIPGSHLRSDVNLDMTLKRTEAQEQEVGWTPSEEDCILATMPRGSVLLYPSATVHGASANQTESVRDVCLFAYSPAWVRQEENLFLTTPPKVAAKLPQVVQELLGYSLHGQVLGMVDVNGDMGDPQDLLKEFSPSTATFAKRAALPVLSRQTLSANAELLRSTCEHIGFFYLVDHGLEEKLLRAQNALRKFFLQPDEVKAKVGTSTSRVFPQHSRGWVANETLDPSRQGVLDLKESLEAWFQSGPKVGLERPEEEDPQKRPFRGPNNWPSELPELKEEFMAAVNALHELSLEVASALEVCLEVEPGTFVKKCDDPMVLCRGLHYYTPLGGDTPDEAALGCSAHTDYGLISLLHQTAKGLQVLHAEDNVWMDVDPLPGSLVVNLGDLMQRWTNGRFKSTVHRVLPPEPGQRRQCIGFFLDANFDAVIEPLPRCIPPGEASKYPAIQAGQHKLAKFKVQSGSELDDQSAEFFRRTVEAPKGASMGGA</sequence>
<evidence type="ECO:0000313" key="5">
    <source>
        <dbReference type="Proteomes" id="UP001152797"/>
    </source>
</evidence>
<feature type="domain" description="Fe2OG dioxygenase" evidence="2">
    <location>
        <begin position="495"/>
        <end position="601"/>
    </location>
</feature>
<dbReference type="InterPro" id="IPR005123">
    <property type="entry name" value="Oxoglu/Fe-dep_dioxygenase_dom"/>
</dbReference>
<keyword evidence="5" id="KW-1185">Reference proteome</keyword>
<reference evidence="4 5" key="2">
    <citation type="submission" date="2024-05" db="EMBL/GenBank/DDBJ databases">
        <authorList>
            <person name="Chen Y."/>
            <person name="Shah S."/>
            <person name="Dougan E. K."/>
            <person name="Thang M."/>
            <person name="Chan C."/>
        </authorList>
    </citation>
    <scope>NUCLEOTIDE SEQUENCE [LARGE SCALE GENOMIC DNA]</scope>
</reference>
<dbReference type="SUPFAM" id="SSF51197">
    <property type="entry name" value="Clavaminate synthase-like"/>
    <property type="match status" value="2"/>
</dbReference>
<dbReference type="InterPro" id="IPR027443">
    <property type="entry name" value="IPNS-like_sf"/>
</dbReference>
<dbReference type="InterPro" id="IPR044861">
    <property type="entry name" value="IPNS-like_FE2OG_OXY"/>
</dbReference>
<dbReference type="Pfam" id="PF03171">
    <property type="entry name" value="2OG-FeII_Oxy"/>
    <property type="match status" value="1"/>
</dbReference>
<accession>A0A9P1CU73</accession>
<dbReference type="Proteomes" id="UP001152797">
    <property type="component" value="Unassembled WGS sequence"/>
</dbReference>
<dbReference type="Gene3D" id="2.60.120.620">
    <property type="entry name" value="q2cbj1_9rhob like domain"/>
    <property type="match status" value="1"/>
</dbReference>
<evidence type="ECO:0000313" key="3">
    <source>
        <dbReference type="EMBL" id="CAI3998642.1"/>
    </source>
</evidence>
<dbReference type="AlphaFoldDB" id="A0A9P1CU73"/>
<dbReference type="OrthoDB" id="429794at2759"/>
<dbReference type="InterPro" id="IPR008775">
    <property type="entry name" value="Phytyl_CoA_dOase-like"/>
</dbReference>
<reference evidence="3" key="1">
    <citation type="submission" date="2022-10" db="EMBL/GenBank/DDBJ databases">
        <authorList>
            <person name="Chen Y."/>
            <person name="Dougan E. K."/>
            <person name="Chan C."/>
            <person name="Rhodes N."/>
            <person name="Thang M."/>
        </authorList>
    </citation>
    <scope>NUCLEOTIDE SEQUENCE</scope>
</reference>
<gene>
    <name evidence="3" type="ORF">C1SCF055_LOCUS24919</name>
</gene>
<dbReference type="PROSITE" id="PS51471">
    <property type="entry name" value="FE2OG_OXY"/>
    <property type="match status" value="1"/>
</dbReference>
<evidence type="ECO:0000259" key="2">
    <source>
        <dbReference type="PROSITE" id="PS51471"/>
    </source>
</evidence>
<dbReference type="EMBL" id="CAMXCT020002514">
    <property type="protein sequence ID" value="CAL1152017.1"/>
    <property type="molecule type" value="Genomic_DNA"/>
</dbReference>
<dbReference type="EMBL" id="CAMXCT030002514">
    <property type="protein sequence ID" value="CAL4785954.1"/>
    <property type="molecule type" value="Genomic_DNA"/>
</dbReference>
<dbReference type="PANTHER" id="PTHR47990">
    <property type="entry name" value="2-OXOGLUTARATE (2OG) AND FE(II)-DEPENDENT OXYGENASE SUPERFAMILY PROTEIN-RELATED"/>
    <property type="match status" value="1"/>
</dbReference>
<proteinExistence type="predicted"/>
<dbReference type="InterPro" id="IPR026992">
    <property type="entry name" value="DIOX_N"/>
</dbReference>
<dbReference type="EMBL" id="CAMXCT010002514">
    <property type="protein sequence ID" value="CAI3998642.1"/>
    <property type="molecule type" value="Genomic_DNA"/>
</dbReference>
<dbReference type="PRINTS" id="PR00682">
    <property type="entry name" value="IPNSYNTHASE"/>
</dbReference>
<evidence type="ECO:0000313" key="4">
    <source>
        <dbReference type="EMBL" id="CAL4785954.1"/>
    </source>
</evidence>
<dbReference type="Pfam" id="PF14226">
    <property type="entry name" value="DIOX_N"/>
    <property type="match status" value="1"/>
</dbReference>